<dbReference type="EMBL" id="MTKT01003655">
    <property type="protein sequence ID" value="OWM74701.1"/>
    <property type="molecule type" value="Genomic_DNA"/>
</dbReference>
<proteinExistence type="predicted"/>
<protein>
    <submittedName>
        <fullName evidence="1">Uncharacterized protein</fullName>
    </submittedName>
</protein>
<reference evidence="2" key="1">
    <citation type="journal article" date="2017" name="Plant J.">
        <title>The pomegranate (Punica granatum L.) genome and the genomics of punicalagin biosynthesis.</title>
        <authorList>
            <person name="Qin G."/>
            <person name="Xu C."/>
            <person name="Ming R."/>
            <person name="Tang H."/>
            <person name="Guyot R."/>
            <person name="Kramer E.M."/>
            <person name="Hu Y."/>
            <person name="Yi X."/>
            <person name="Qi Y."/>
            <person name="Xu X."/>
            <person name="Gao Z."/>
            <person name="Pan H."/>
            <person name="Jian J."/>
            <person name="Tian Y."/>
            <person name="Yue Z."/>
            <person name="Xu Y."/>
        </authorList>
    </citation>
    <scope>NUCLEOTIDE SEQUENCE [LARGE SCALE GENOMIC DNA]</scope>
    <source>
        <strain evidence="2">cv. Dabenzi</strain>
    </source>
</reference>
<accession>A0A218WR61</accession>
<dbReference type="AlphaFoldDB" id="A0A218WR61"/>
<name>A0A218WR61_PUNGR</name>
<evidence type="ECO:0000313" key="2">
    <source>
        <dbReference type="Proteomes" id="UP000197138"/>
    </source>
</evidence>
<dbReference type="Proteomes" id="UP000197138">
    <property type="component" value="Unassembled WGS sequence"/>
</dbReference>
<evidence type="ECO:0000313" key="1">
    <source>
        <dbReference type="EMBL" id="OWM74701.1"/>
    </source>
</evidence>
<gene>
    <name evidence="1" type="ORF">CDL15_Pgr004664</name>
</gene>
<sequence>MDSGPSNRTERSAWTEVEAQSAWIRSWTLGGLRSRHSQLGRKSVEARNTLSESRNYGLTLIGDLGG</sequence>
<organism evidence="1 2">
    <name type="scientific">Punica granatum</name>
    <name type="common">Pomegranate</name>
    <dbReference type="NCBI Taxonomy" id="22663"/>
    <lineage>
        <taxon>Eukaryota</taxon>
        <taxon>Viridiplantae</taxon>
        <taxon>Streptophyta</taxon>
        <taxon>Embryophyta</taxon>
        <taxon>Tracheophyta</taxon>
        <taxon>Spermatophyta</taxon>
        <taxon>Magnoliopsida</taxon>
        <taxon>eudicotyledons</taxon>
        <taxon>Gunneridae</taxon>
        <taxon>Pentapetalae</taxon>
        <taxon>rosids</taxon>
        <taxon>malvids</taxon>
        <taxon>Myrtales</taxon>
        <taxon>Lythraceae</taxon>
        <taxon>Punica</taxon>
    </lineage>
</organism>
<comment type="caution">
    <text evidence="1">The sequence shown here is derived from an EMBL/GenBank/DDBJ whole genome shotgun (WGS) entry which is preliminary data.</text>
</comment>